<evidence type="ECO:0000256" key="1">
    <source>
        <dbReference type="ARBA" id="ARBA00001412"/>
    </source>
</evidence>
<proteinExistence type="inferred from homology"/>
<gene>
    <name evidence="13" type="ORF">IAC35_07590</name>
</gene>
<dbReference type="Pfam" id="PF02837">
    <property type="entry name" value="Glyco_hydro_2_N"/>
    <property type="match status" value="1"/>
</dbReference>
<accession>A0A9D1GPV0</accession>
<dbReference type="PRINTS" id="PR00132">
    <property type="entry name" value="GLHYDRLASE2"/>
</dbReference>
<feature type="signal peptide" evidence="9">
    <location>
        <begin position="1"/>
        <end position="19"/>
    </location>
</feature>
<reference evidence="13" key="2">
    <citation type="journal article" date="2021" name="PeerJ">
        <title>Extensive microbial diversity within the chicken gut microbiome revealed by metagenomics and culture.</title>
        <authorList>
            <person name="Gilroy R."/>
            <person name="Ravi A."/>
            <person name="Getino M."/>
            <person name="Pursley I."/>
            <person name="Horton D.L."/>
            <person name="Alikhan N.F."/>
            <person name="Baker D."/>
            <person name="Gharbi K."/>
            <person name="Hall N."/>
            <person name="Watson M."/>
            <person name="Adriaenssens E.M."/>
            <person name="Foster-Nyarko E."/>
            <person name="Jarju S."/>
            <person name="Secka A."/>
            <person name="Antonio M."/>
            <person name="Oren A."/>
            <person name="Chaudhuri R.R."/>
            <person name="La Ragione R."/>
            <person name="Hildebrand F."/>
            <person name="Pallen M.J."/>
        </authorList>
    </citation>
    <scope>NUCLEOTIDE SEQUENCE</scope>
    <source>
        <strain evidence="13">ChiHecec2B26-709</strain>
    </source>
</reference>
<dbReference type="SUPFAM" id="SSF74650">
    <property type="entry name" value="Galactose mutarotase-like"/>
    <property type="match status" value="1"/>
</dbReference>
<comment type="similarity">
    <text evidence="3">Belongs to the glycosyl hydrolase 2 family.</text>
</comment>
<dbReference type="GO" id="GO:0009341">
    <property type="term" value="C:beta-galactosidase complex"/>
    <property type="evidence" value="ECO:0007669"/>
    <property type="project" value="TreeGrafter"/>
</dbReference>
<dbReference type="EMBL" id="DVLC01000136">
    <property type="protein sequence ID" value="HIT47699.1"/>
    <property type="molecule type" value="Genomic_DNA"/>
</dbReference>
<dbReference type="InterPro" id="IPR011013">
    <property type="entry name" value="Gal_mutarotase_sf_dom"/>
</dbReference>
<dbReference type="GO" id="GO:0005990">
    <property type="term" value="P:lactose catabolic process"/>
    <property type="evidence" value="ECO:0007669"/>
    <property type="project" value="TreeGrafter"/>
</dbReference>
<dbReference type="AlphaFoldDB" id="A0A9D1GPV0"/>
<dbReference type="InterPro" id="IPR013783">
    <property type="entry name" value="Ig-like_fold"/>
</dbReference>
<dbReference type="GO" id="GO:0004565">
    <property type="term" value="F:beta-galactosidase activity"/>
    <property type="evidence" value="ECO:0007669"/>
    <property type="project" value="UniProtKB-EC"/>
</dbReference>
<feature type="domain" description="Glycosyl hydrolases family 2 sugar binding" evidence="12">
    <location>
        <begin position="52"/>
        <end position="187"/>
    </location>
</feature>
<dbReference type="InterPro" id="IPR014718">
    <property type="entry name" value="GH-type_carb-bd"/>
</dbReference>
<dbReference type="InterPro" id="IPR008979">
    <property type="entry name" value="Galactose-bd-like_sf"/>
</dbReference>
<dbReference type="InterPro" id="IPR006102">
    <property type="entry name" value="Ig-like_GH2"/>
</dbReference>
<dbReference type="InterPro" id="IPR006101">
    <property type="entry name" value="Glyco_hydro_2"/>
</dbReference>
<evidence type="ECO:0000256" key="9">
    <source>
        <dbReference type="SAM" id="SignalP"/>
    </source>
</evidence>
<feature type="domain" description="Glycoside hydrolase family 2 catalytic" evidence="11">
    <location>
        <begin position="299"/>
        <end position="510"/>
    </location>
</feature>
<dbReference type="Gene3D" id="2.60.40.10">
    <property type="entry name" value="Immunoglobulins"/>
    <property type="match status" value="1"/>
</dbReference>
<evidence type="ECO:0000313" key="13">
    <source>
        <dbReference type="EMBL" id="HIT47699.1"/>
    </source>
</evidence>
<evidence type="ECO:0000313" key="14">
    <source>
        <dbReference type="Proteomes" id="UP000886881"/>
    </source>
</evidence>
<dbReference type="Gene3D" id="2.70.98.10">
    <property type="match status" value="1"/>
</dbReference>
<evidence type="ECO:0000256" key="4">
    <source>
        <dbReference type="ARBA" id="ARBA00011245"/>
    </source>
</evidence>
<evidence type="ECO:0000259" key="11">
    <source>
        <dbReference type="Pfam" id="PF02836"/>
    </source>
</evidence>
<keyword evidence="6" id="KW-0378">Hydrolase</keyword>
<comment type="cofactor">
    <cofactor evidence="2">
        <name>Ca(2+)</name>
        <dbReference type="ChEBI" id="CHEBI:29108"/>
    </cofactor>
</comment>
<dbReference type="PANTHER" id="PTHR46323:SF2">
    <property type="entry name" value="BETA-GALACTOSIDASE"/>
    <property type="match status" value="1"/>
</dbReference>
<organism evidence="13 14">
    <name type="scientific">Candidatus Cryptobacteroides merdipullorum</name>
    <dbReference type="NCBI Taxonomy" id="2840771"/>
    <lineage>
        <taxon>Bacteria</taxon>
        <taxon>Pseudomonadati</taxon>
        <taxon>Bacteroidota</taxon>
        <taxon>Bacteroidia</taxon>
        <taxon>Bacteroidales</taxon>
        <taxon>Candidatus Cryptobacteroides</taxon>
    </lineage>
</organism>
<dbReference type="InterPro" id="IPR050347">
    <property type="entry name" value="Bact_Beta-galactosidase"/>
</dbReference>
<evidence type="ECO:0000256" key="5">
    <source>
        <dbReference type="ARBA" id="ARBA00012756"/>
    </source>
</evidence>
<comment type="caution">
    <text evidence="13">The sequence shown here is derived from an EMBL/GenBank/DDBJ whole genome shotgun (WGS) entry which is preliminary data.</text>
</comment>
<keyword evidence="9" id="KW-0732">Signal</keyword>
<evidence type="ECO:0000256" key="7">
    <source>
        <dbReference type="ARBA" id="ARBA00022837"/>
    </source>
</evidence>
<dbReference type="Gene3D" id="3.20.20.80">
    <property type="entry name" value="Glycosidases"/>
    <property type="match status" value="1"/>
</dbReference>
<evidence type="ECO:0000259" key="12">
    <source>
        <dbReference type="Pfam" id="PF02837"/>
    </source>
</evidence>
<dbReference type="PANTHER" id="PTHR46323">
    <property type="entry name" value="BETA-GALACTOSIDASE"/>
    <property type="match status" value="1"/>
</dbReference>
<dbReference type="EC" id="3.2.1.23" evidence="5"/>
<dbReference type="InterPro" id="IPR017853">
    <property type="entry name" value="GH"/>
</dbReference>
<evidence type="ECO:0000256" key="3">
    <source>
        <dbReference type="ARBA" id="ARBA00007401"/>
    </source>
</evidence>
<keyword evidence="8" id="KW-0326">Glycosidase</keyword>
<dbReference type="InterPro" id="IPR036156">
    <property type="entry name" value="Beta-gal/glucu_dom_sf"/>
</dbReference>
<reference evidence="13" key="1">
    <citation type="submission" date="2020-10" db="EMBL/GenBank/DDBJ databases">
        <authorList>
            <person name="Gilroy R."/>
        </authorList>
    </citation>
    <scope>NUCLEOTIDE SEQUENCE</scope>
    <source>
        <strain evidence="13">ChiHecec2B26-709</strain>
    </source>
</reference>
<dbReference type="InterPro" id="IPR006104">
    <property type="entry name" value="Glyco_hydro_2_N"/>
</dbReference>
<dbReference type="Pfam" id="PF00703">
    <property type="entry name" value="Glyco_hydro_2"/>
    <property type="match status" value="1"/>
</dbReference>
<dbReference type="InterPro" id="IPR006103">
    <property type="entry name" value="Glyco_hydro_2_cat"/>
</dbReference>
<dbReference type="GO" id="GO:0030246">
    <property type="term" value="F:carbohydrate binding"/>
    <property type="evidence" value="ECO:0007669"/>
    <property type="project" value="InterPro"/>
</dbReference>
<evidence type="ECO:0000256" key="2">
    <source>
        <dbReference type="ARBA" id="ARBA00001913"/>
    </source>
</evidence>
<comment type="catalytic activity">
    <reaction evidence="1">
        <text>Hydrolysis of terminal non-reducing beta-D-galactose residues in beta-D-galactosides.</text>
        <dbReference type="EC" id="3.2.1.23"/>
    </reaction>
</comment>
<evidence type="ECO:0000256" key="8">
    <source>
        <dbReference type="ARBA" id="ARBA00023295"/>
    </source>
</evidence>
<dbReference type="Proteomes" id="UP000886881">
    <property type="component" value="Unassembled WGS sequence"/>
</dbReference>
<evidence type="ECO:0000256" key="6">
    <source>
        <dbReference type="ARBA" id="ARBA00022801"/>
    </source>
</evidence>
<dbReference type="SUPFAM" id="SSF49785">
    <property type="entry name" value="Galactose-binding domain-like"/>
    <property type="match status" value="1"/>
</dbReference>
<feature type="domain" description="Glycoside hydrolase family 2 immunoglobulin-like beta-sandwich" evidence="10">
    <location>
        <begin position="194"/>
        <end position="291"/>
    </location>
</feature>
<name>A0A9D1GPV0_9BACT</name>
<dbReference type="Gene3D" id="2.60.120.260">
    <property type="entry name" value="Galactose-binding domain-like"/>
    <property type="match status" value="1"/>
</dbReference>
<feature type="chain" id="PRO_5038513333" description="beta-galactosidase" evidence="9">
    <location>
        <begin position="20"/>
        <end position="941"/>
    </location>
</feature>
<protein>
    <recommendedName>
        <fullName evidence="5">beta-galactosidase</fullName>
        <ecNumber evidence="5">3.2.1.23</ecNumber>
    </recommendedName>
</protein>
<sequence length="941" mass="105508">MKALTALFLSLALSATLSAQQTQTLYLSGTGLDDTVTWQFRCSAGNNSGKWSEIEVPSQWELQGYGEYNYGRRLGPGSAPLNEYGEYRYNFKVPASWKGGEVRIVFEGVMTDTDVRINGKSAGPVHQGGFYRFSYDVTDLLRYGGNNRLEVTVKKESDNASVNNAERHADWWNFGGIYRPVYLTRTPEEHIGHVAIDARADGTMTVDCEFSNVPYGSHMEYALKPVGGEYGPVQTSGSFSATGSGSRRDALRWNDIKPWDCEHPNLYDLRMTLVGPDGEPLHEITERIGFRTVEFRPKDGLYVNGTKVVLKGINRHTFHPEGGRCTSREISLLDAELIKQMNMNAVRSHYPPDKHFLEICDSLGLFYLDELAGWHGRYDDEVGPKLVEEMVRRDVNHPCIIIWDNGNEGGWNTNLDRLFHEFDPQKRHVIHPWADFDDLDTHHYPTYLTGVSRFTNGYKVFMPTEFMHTNSDQGGGAGLEDFWASWSAHPLFAGGFIWAYIDESVVRTDKDGILDNNFDMANDGVVGPYREKEGSFWAIRNIWAPIQFAQLYITPSFDGTFYVTNKYLYTNLDSCTMQYRLKKIGSPADGAVSTVTASGGIEMPSLVPNTTGIMKMELPEGFFDNDLLELEAFDEYGKSICTWTWPIHYAGEYFASHSPLDEGGQAAAISSGDGEVTLSAAGVDVSFDTATGELSEVKVDGKTFPFGDMKPVGIKMNFTEGYSRQDGEDAVYVAKYLGAVDSIVWRMTPGGKLGMDVVLLNRDNGGVRGGFDDGFMDTDVKDLGFSFSYPEENVKGMQWLGRGPYRVWKNRIRGHNIDLWQKDWNNTITGKPVKGMLEYPEFKGYHANIYWASMQSDVAPLTIYSEEDGLFLKVYSLDEAPDSPARVFPVLPEGDIALLLDIQAIKSFKPIHQQGPHSQPGNIRIKSGDEGLKIKVWFDFR</sequence>
<comment type="subunit">
    <text evidence="4">Monomer.</text>
</comment>
<dbReference type="Pfam" id="PF02836">
    <property type="entry name" value="Glyco_hydro_2_C"/>
    <property type="match status" value="1"/>
</dbReference>
<dbReference type="SUPFAM" id="SSF51445">
    <property type="entry name" value="(Trans)glycosidases"/>
    <property type="match status" value="1"/>
</dbReference>
<dbReference type="SUPFAM" id="SSF49303">
    <property type="entry name" value="beta-Galactosidase/glucuronidase domain"/>
    <property type="match status" value="1"/>
</dbReference>
<keyword evidence="7" id="KW-0106">Calcium</keyword>
<evidence type="ECO:0000259" key="10">
    <source>
        <dbReference type="Pfam" id="PF00703"/>
    </source>
</evidence>